<evidence type="ECO:0000313" key="4">
    <source>
        <dbReference type="Proteomes" id="UP001498398"/>
    </source>
</evidence>
<feature type="region of interest" description="Disordered" evidence="1">
    <location>
        <begin position="126"/>
        <end position="161"/>
    </location>
</feature>
<protein>
    <submittedName>
        <fullName evidence="2">Uncharacterized protein</fullName>
    </submittedName>
</protein>
<feature type="compositionally biased region" description="Basic and acidic residues" evidence="1">
    <location>
        <begin position="142"/>
        <end position="161"/>
    </location>
</feature>
<comment type="caution">
    <text evidence="2">The sequence shown here is derived from an EMBL/GenBank/DDBJ whole genome shotgun (WGS) entry which is preliminary data.</text>
</comment>
<name>A0ABR1J9C8_9AGAR</name>
<evidence type="ECO:0000256" key="1">
    <source>
        <dbReference type="SAM" id="MobiDB-lite"/>
    </source>
</evidence>
<reference evidence="2 4" key="1">
    <citation type="submission" date="2024-01" db="EMBL/GenBank/DDBJ databases">
        <title>A draft genome for the cacao thread blight pathogen Marasmiellus scandens.</title>
        <authorList>
            <person name="Baruah I.K."/>
            <person name="Leung J."/>
            <person name="Bukari Y."/>
            <person name="Amoako-Attah I."/>
            <person name="Meinhardt L.W."/>
            <person name="Bailey B.A."/>
            <person name="Cohen S.P."/>
        </authorList>
    </citation>
    <scope>NUCLEOTIDE SEQUENCE [LARGE SCALE GENOMIC DNA]</scope>
    <source>
        <strain evidence="2 4">GH-19</strain>
    </source>
</reference>
<keyword evidence="4" id="KW-1185">Reference proteome</keyword>
<organism evidence="2 4">
    <name type="scientific">Marasmiellus scandens</name>
    <dbReference type="NCBI Taxonomy" id="2682957"/>
    <lineage>
        <taxon>Eukaryota</taxon>
        <taxon>Fungi</taxon>
        <taxon>Dikarya</taxon>
        <taxon>Basidiomycota</taxon>
        <taxon>Agaricomycotina</taxon>
        <taxon>Agaricomycetes</taxon>
        <taxon>Agaricomycetidae</taxon>
        <taxon>Agaricales</taxon>
        <taxon>Marasmiineae</taxon>
        <taxon>Omphalotaceae</taxon>
        <taxon>Marasmiellus</taxon>
    </lineage>
</organism>
<dbReference type="EMBL" id="JBANRG010000033">
    <property type="protein sequence ID" value="KAK7450542.1"/>
    <property type="molecule type" value="Genomic_DNA"/>
</dbReference>
<dbReference type="EMBL" id="JBANRG010000033">
    <property type="protein sequence ID" value="KAK7450520.1"/>
    <property type="molecule type" value="Genomic_DNA"/>
</dbReference>
<evidence type="ECO:0000313" key="3">
    <source>
        <dbReference type="EMBL" id="KAK7450542.1"/>
    </source>
</evidence>
<feature type="region of interest" description="Disordered" evidence="1">
    <location>
        <begin position="13"/>
        <end position="36"/>
    </location>
</feature>
<feature type="region of interest" description="Disordered" evidence="1">
    <location>
        <begin position="199"/>
        <end position="223"/>
    </location>
</feature>
<gene>
    <name evidence="2" type="ORF">VKT23_012829</name>
    <name evidence="3" type="ORF">VKT23_012851</name>
</gene>
<accession>A0ABR1J9C8</accession>
<evidence type="ECO:0000313" key="2">
    <source>
        <dbReference type="EMBL" id="KAK7450520.1"/>
    </source>
</evidence>
<sequence length="350" mass="40196">MAKILAIYLSGQQDSFGGSSEDDEKPKTWRATTPREAEDVELASQVRSFMHDLLLDEEGKPRCATDADLDRFDNDKKAGPTVQKFSLELDSNKLLSSSWNQAAIEVFVNAFLENEVDRKFKPKDIKAQVKSHIRHIQRAHRQNKDSPDEKHEKDKSFRAINRRRDLLTRRRDVVRNLRRTNPAGMENVEAAFDYLGHDAMSGDETDNARPRGQGPRKASNKRHVRRAITVLEWRSRELGDLLHQLDACHLASRHEGEGRYGRGAFPDERFRSLRKERYLFFPPKGLPVNFYDAAWLRKLDDEDRQALSVKPRADLTLPSRVTRLAKRFGHVNARGVPPLPNDHPSLPPLD</sequence>
<proteinExistence type="predicted"/>
<dbReference type="Proteomes" id="UP001498398">
    <property type="component" value="Unassembled WGS sequence"/>
</dbReference>
<feature type="compositionally biased region" description="Basic residues" evidence="1">
    <location>
        <begin position="129"/>
        <end position="141"/>
    </location>
</feature>